<comment type="caution">
    <text evidence="3">The sequence shown here is derived from an EMBL/GenBank/DDBJ whole genome shotgun (WGS) entry which is preliminary data.</text>
</comment>
<gene>
    <name evidence="3" type="ORF">KP803_11875</name>
</gene>
<dbReference type="Proteomes" id="UP001139559">
    <property type="component" value="Unassembled WGS sequence"/>
</dbReference>
<evidence type="ECO:0000313" key="3">
    <source>
        <dbReference type="EMBL" id="MCK6263969.1"/>
    </source>
</evidence>
<accession>A0A9X1XJA8</accession>
<keyword evidence="4" id="KW-1185">Reference proteome</keyword>
<dbReference type="AlphaFoldDB" id="A0A9X1XJA8"/>
<reference evidence="3" key="1">
    <citation type="submission" date="2021-11" db="EMBL/GenBank/DDBJ databases">
        <title>Vibrio ZSDE26 sp. nov. and Vibrio ZSDZ34 sp. nov., isolated from coastal seawater in Qingdao.</title>
        <authorList>
            <person name="Zhang P."/>
        </authorList>
    </citation>
    <scope>NUCLEOTIDE SEQUENCE</scope>
    <source>
        <strain evidence="3">ZSDE26</strain>
    </source>
</reference>
<evidence type="ECO:0000313" key="4">
    <source>
        <dbReference type="Proteomes" id="UP001139559"/>
    </source>
</evidence>
<keyword evidence="1" id="KW-1133">Transmembrane helix</keyword>
<dbReference type="Pfam" id="PF00892">
    <property type="entry name" value="EamA"/>
    <property type="match status" value="1"/>
</dbReference>
<feature type="transmembrane region" description="Helical" evidence="1">
    <location>
        <begin position="192"/>
        <end position="213"/>
    </location>
</feature>
<feature type="transmembrane region" description="Helical" evidence="1">
    <location>
        <begin position="135"/>
        <end position="156"/>
    </location>
</feature>
<dbReference type="RefSeq" id="WP_248009048.1">
    <property type="nucleotide sequence ID" value="NZ_JAJHVV010000006.1"/>
</dbReference>
<dbReference type="InterPro" id="IPR037185">
    <property type="entry name" value="EmrE-like"/>
</dbReference>
<feature type="transmembrane region" description="Helical" evidence="1">
    <location>
        <begin position="168"/>
        <end position="186"/>
    </location>
</feature>
<dbReference type="EMBL" id="JAJHVV010000006">
    <property type="protein sequence ID" value="MCK6263969.1"/>
    <property type="molecule type" value="Genomic_DNA"/>
</dbReference>
<keyword evidence="1" id="KW-0812">Transmembrane</keyword>
<feature type="transmembrane region" description="Helical" evidence="1">
    <location>
        <begin position="247"/>
        <end position="263"/>
    </location>
</feature>
<dbReference type="SUPFAM" id="SSF103481">
    <property type="entry name" value="Multidrug resistance efflux transporter EmrE"/>
    <property type="match status" value="1"/>
</dbReference>
<organism evidence="3 4">
    <name type="scientific">Vibrio amylolyticus</name>
    <dbReference type="NCBI Taxonomy" id="2847292"/>
    <lineage>
        <taxon>Bacteria</taxon>
        <taxon>Pseudomonadati</taxon>
        <taxon>Pseudomonadota</taxon>
        <taxon>Gammaproteobacteria</taxon>
        <taxon>Vibrionales</taxon>
        <taxon>Vibrionaceae</taxon>
        <taxon>Vibrio</taxon>
    </lineage>
</organism>
<sequence length="273" mass="29671">MQSLTLGIFASLLSAAIALIITSIGSQAVHPLWLLMMQYVVGSVIALPRNRPVVKLRLHGWRLITGLWAFGAYYVALGIQGASAAEASMILNSAPIFATFYAISQIRARLSAIIAFIGISMMLSANEAYIEFELWQLLALSAALAYAASFVILGRLSNLGEHPNTTNSIYNLLAGLAIGILLLVYQPALPTSWWPVFAVGGIAALRIQVLTFAASSVETSARVSVLTNLAFVWLALVEWFQGRMYSPFEWVAMVLVVAAMGLMRPNHEKSNRK</sequence>
<keyword evidence="1" id="KW-0472">Membrane</keyword>
<dbReference type="InterPro" id="IPR000620">
    <property type="entry name" value="EamA_dom"/>
</dbReference>
<feature type="domain" description="EamA" evidence="2">
    <location>
        <begin position="135"/>
        <end position="262"/>
    </location>
</feature>
<protein>
    <submittedName>
        <fullName evidence="3">DMT family transporter</fullName>
    </submittedName>
</protein>
<feature type="transmembrane region" description="Helical" evidence="1">
    <location>
        <begin position="110"/>
        <end position="129"/>
    </location>
</feature>
<evidence type="ECO:0000256" key="1">
    <source>
        <dbReference type="SAM" id="Phobius"/>
    </source>
</evidence>
<evidence type="ECO:0000259" key="2">
    <source>
        <dbReference type="Pfam" id="PF00892"/>
    </source>
</evidence>
<proteinExistence type="predicted"/>
<feature type="transmembrane region" description="Helical" evidence="1">
    <location>
        <begin position="225"/>
        <end position="241"/>
    </location>
</feature>
<dbReference type="GO" id="GO:0016020">
    <property type="term" value="C:membrane"/>
    <property type="evidence" value="ECO:0007669"/>
    <property type="project" value="InterPro"/>
</dbReference>
<name>A0A9X1XJA8_9VIBR</name>
<feature type="transmembrane region" description="Helical" evidence="1">
    <location>
        <begin position="60"/>
        <end position="79"/>
    </location>
</feature>